<proteinExistence type="predicted"/>
<protein>
    <submittedName>
        <fullName evidence="1">DUF4125 family protein</fullName>
    </submittedName>
</protein>
<dbReference type="AlphaFoldDB" id="A0A921IT66"/>
<gene>
    <name evidence="1" type="ORF">K8U80_09375</name>
</gene>
<dbReference type="InterPro" id="IPR025191">
    <property type="entry name" value="DUF4125"/>
</dbReference>
<evidence type="ECO:0000313" key="1">
    <source>
        <dbReference type="EMBL" id="HJG31583.1"/>
    </source>
</evidence>
<evidence type="ECO:0000313" key="2">
    <source>
        <dbReference type="Proteomes" id="UP000746751"/>
    </source>
</evidence>
<dbReference type="Pfam" id="PF13526">
    <property type="entry name" value="DUF4125"/>
    <property type="match status" value="1"/>
</dbReference>
<reference evidence="1" key="2">
    <citation type="submission" date="2021-09" db="EMBL/GenBank/DDBJ databases">
        <authorList>
            <person name="Gilroy R."/>
        </authorList>
    </citation>
    <scope>NUCLEOTIDE SEQUENCE</scope>
    <source>
        <strain evidence="1">ChiGjej2B2-7701</strain>
    </source>
</reference>
<dbReference type="EMBL" id="DYVF01000055">
    <property type="protein sequence ID" value="HJG31583.1"/>
    <property type="molecule type" value="Genomic_DNA"/>
</dbReference>
<organism evidence="1 2">
    <name type="scientific">Collinsella ihumii</name>
    <dbReference type="NCBI Taxonomy" id="1720204"/>
    <lineage>
        <taxon>Bacteria</taxon>
        <taxon>Bacillati</taxon>
        <taxon>Actinomycetota</taxon>
        <taxon>Coriobacteriia</taxon>
        <taxon>Coriobacteriales</taxon>
        <taxon>Coriobacteriaceae</taxon>
        <taxon>Collinsella</taxon>
    </lineage>
</organism>
<comment type="caution">
    <text evidence="1">The sequence shown here is derived from an EMBL/GenBank/DDBJ whole genome shotgun (WGS) entry which is preliminary data.</text>
</comment>
<sequence length="230" mass="25262">MGCCKLGAPSGRRFEVYPLFARPGVRALLGRAGAGEADTAVLREIVALEWEQFDRVEGMFGRASCQDDLQSFFVYRLAQHLAFPRAALPYILDDLRSAEAGGRNLVEEKYARMMEATDPERYAAAWAARLEAPSPVRAAVLGEIADLVRARLEEASRDLSVTSGHARGAVSEPGRVSALDYYLAEAAGYRLRTLFALRDGLLRQERGRVNAIEDTYRYTVGLTSALEATA</sequence>
<accession>A0A921IT66</accession>
<dbReference type="Proteomes" id="UP000746751">
    <property type="component" value="Unassembled WGS sequence"/>
</dbReference>
<name>A0A921IT66_9ACTN</name>
<reference evidence="1" key="1">
    <citation type="journal article" date="2021" name="PeerJ">
        <title>Extensive microbial diversity within the chicken gut microbiome revealed by metagenomics and culture.</title>
        <authorList>
            <person name="Gilroy R."/>
            <person name="Ravi A."/>
            <person name="Getino M."/>
            <person name="Pursley I."/>
            <person name="Horton D.L."/>
            <person name="Alikhan N.F."/>
            <person name="Baker D."/>
            <person name="Gharbi K."/>
            <person name="Hall N."/>
            <person name="Watson M."/>
            <person name="Adriaenssens E.M."/>
            <person name="Foster-Nyarko E."/>
            <person name="Jarju S."/>
            <person name="Secka A."/>
            <person name="Antonio M."/>
            <person name="Oren A."/>
            <person name="Chaudhuri R.R."/>
            <person name="La Ragione R."/>
            <person name="Hildebrand F."/>
            <person name="Pallen M.J."/>
        </authorList>
    </citation>
    <scope>NUCLEOTIDE SEQUENCE</scope>
    <source>
        <strain evidence="1">ChiGjej2B2-7701</strain>
    </source>
</reference>